<organism evidence="11 12">
    <name type="scientific">Aquimonas voraii</name>
    <dbReference type="NCBI Taxonomy" id="265719"/>
    <lineage>
        <taxon>Bacteria</taxon>
        <taxon>Pseudomonadati</taxon>
        <taxon>Pseudomonadota</taxon>
        <taxon>Gammaproteobacteria</taxon>
        <taxon>Lysobacterales</taxon>
        <taxon>Lysobacteraceae</taxon>
        <taxon>Aquimonas</taxon>
    </lineage>
</organism>
<dbReference type="InterPro" id="IPR052371">
    <property type="entry name" value="BFD-associated_ferredoxin"/>
</dbReference>
<dbReference type="Pfam" id="PF04324">
    <property type="entry name" value="Fer2_BFD"/>
    <property type="match status" value="1"/>
</dbReference>
<evidence type="ECO:0000256" key="8">
    <source>
        <dbReference type="ARBA" id="ARBA00039386"/>
    </source>
</evidence>
<comment type="cofactor">
    <cofactor evidence="7">
        <name>[2Fe-2S] cluster</name>
        <dbReference type="ChEBI" id="CHEBI:190135"/>
    </cofactor>
</comment>
<dbReference type="GO" id="GO:0051537">
    <property type="term" value="F:2 iron, 2 sulfur cluster binding"/>
    <property type="evidence" value="ECO:0007669"/>
    <property type="project" value="UniProtKB-KW"/>
</dbReference>
<evidence type="ECO:0000313" key="12">
    <source>
        <dbReference type="Proteomes" id="UP000199603"/>
    </source>
</evidence>
<evidence type="ECO:0000256" key="1">
    <source>
        <dbReference type="ARBA" id="ARBA00022448"/>
    </source>
</evidence>
<reference evidence="11 12" key="1">
    <citation type="submission" date="2016-10" db="EMBL/GenBank/DDBJ databases">
        <authorList>
            <person name="de Groot N.N."/>
        </authorList>
    </citation>
    <scope>NUCLEOTIDE SEQUENCE [LARGE SCALE GENOMIC DNA]</scope>
    <source>
        <strain evidence="11 12">DSM 16957</strain>
    </source>
</reference>
<evidence type="ECO:0000256" key="6">
    <source>
        <dbReference type="ARBA" id="ARBA00023014"/>
    </source>
</evidence>
<dbReference type="STRING" id="265719.SAMN04488509_105124"/>
<evidence type="ECO:0000259" key="10">
    <source>
        <dbReference type="Pfam" id="PF04324"/>
    </source>
</evidence>
<comment type="similarity">
    <text evidence="9">Belongs to the Bfd family.</text>
</comment>
<evidence type="ECO:0000256" key="4">
    <source>
        <dbReference type="ARBA" id="ARBA00022982"/>
    </source>
</evidence>
<keyword evidence="4" id="KW-0249">Electron transport</keyword>
<dbReference type="Proteomes" id="UP000199603">
    <property type="component" value="Unassembled WGS sequence"/>
</dbReference>
<dbReference type="EMBL" id="FNAG01000005">
    <property type="protein sequence ID" value="SDD68253.1"/>
    <property type="molecule type" value="Genomic_DNA"/>
</dbReference>
<dbReference type="PANTHER" id="PTHR37424">
    <property type="entry name" value="BACTERIOFERRITIN-ASSOCIATED FERREDOXIN"/>
    <property type="match status" value="1"/>
</dbReference>
<dbReference type="GO" id="GO:0046872">
    <property type="term" value="F:metal ion binding"/>
    <property type="evidence" value="ECO:0007669"/>
    <property type="project" value="UniProtKB-KW"/>
</dbReference>
<dbReference type="RefSeq" id="WP_091242323.1">
    <property type="nucleotide sequence ID" value="NZ_FNAG01000005.1"/>
</dbReference>
<evidence type="ECO:0000313" key="11">
    <source>
        <dbReference type="EMBL" id="SDD68253.1"/>
    </source>
</evidence>
<keyword evidence="1" id="KW-0813">Transport</keyword>
<evidence type="ECO:0000256" key="9">
    <source>
        <dbReference type="ARBA" id="ARBA00046332"/>
    </source>
</evidence>
<dbReference type="OrthoDB" id="9815350at2"/>
<gene>
    <name evidence="11" type="ORF">SAMN04488509_105124</name>
</gene>
<feature type="domain" description="BFD-like [2Fe-2S]-binding" evidence="10">
    <location>
        <begin position="2"/>
        <end position="51"/>
    </location>
</feature>
<dbReference type="Gene3D" id="1.10.10.1100">
    <property type="entry name" value="BFD-like [2Fe-2S]-binding domain"/>
    <property type="match status" value="1"/>
</dbReference>
<evidence type="ECO:0000256" key="7">
    <source>
        <dbReference type="ARBA" id="ARBA00034078"/>
    </source>
</evidence>
<evidence type="ECO:0000256" key="2">
    <source>
        <dbReference type="ARBA" id="ARBA00022714"/>
    </source>
</evidence>
<dbReference type="PANTHER" id="PTHR37424:SF1">
    <property type="entry name" value="BACTERIOFERRITIN-ASSOCIATED FERREDOXIN"/>
    <property type="match status" value="1"/>
</dbReference>
<sequence length="60" mass="6283">MYVCLCHGVTDKAIREAAQSGVEGLDELTATTGCGGSCGCCKELALQILDEHRSVLPMVV</sequence>
<name>A0A1G6WRG0_9GAMM</name>
<dbReference type="InterPro" id="IPR041854">
    <property type="entry name" value="BFD-like_2Fe2S-bd_dom_sf"/>
</dbReference>
<protein>
    <recommendedName>
        <fullName evidence="8">Bacterioferritin-associated ferredoxin</fullName>
    </recommendedName>
</protein>
<dbReference type="AlphaFoldDB" id="A0A1G6WRG0"/>
<keyword evidence="6" id="KW-0411">Iron-sulfur</keyword>
<keyword evidence="12" id="KW-1185">Reference proteome</keyword>
<accession>A0A1G6WRG0</accession>
<evidence type="ECO:0000256" key="5">
    <source>
        <dbReference type="ARBA" id="ARBA00023004"/>
    </source>
</evidence>
<proteinExistence type="inferred from homology"/>
<keyword evidence="2" id="KW-0001">2Fe-2S</keyword>
<dbReference type="InterPro" id="IPR007419">
    <property type="entry name" value="BFD-like_2Fe2S-bd_dom"/>
</dbReference>
<keyword evidence="5" id="KW-0408">Iron</keyword>
<keyword evidence="3" id="KW-0479">Metal-binding</keyword>
<evidence type="ECO:0000256" key="3">
    <source>
        <dbReference type="ARBA" id="ARBA00022723"/>
    </source>
</evidence>